<feature type="binding site" evidence="5">
    <location>
        <position position="102"/>
    </location>
    <ligand>
        <name>ATP</name>
        <dbReference type="ChEBI" id="CHEBI:30616"/>
    </ligand>
</feature>
<feature type="compositionally biased region" description="Basic and acidic residues" evidence="6">
    <location>
        <begin position="559"/>
        <end position="570"/>
    </location>
</feature>
<feature type="region of interest" description="Disordered" evidence="6">
    <location>
        <begin position="364"/>
        <end position="408"/>
    </location>
</feature>
<reference evidence="8 9" key="1">
    <citation type="submission" date="2019-02" db="EMBL/GenBank/DDBJ databases">
        <title>Deep-cultivation of Planctomycetes and their phenomic and genomic characterization uncovers novel biology.</title>
        <authorList>
            <person name="Wiegand S."/>
            <person name="Jogler M."/>
            <person name="Boedeker C."/>
            <person name="Pinto D."/>
            <person name="Vollmers J."/>
            <person name="Rivas-Marin E."/>
            <person name="Kohn T."/>
            <person name="Peeters S.H."/>
            <person name="Heuer A."/>
            <person name="Rast P."/>
            <person name="Oberbeckmann S."/>
            <person name="Bunk B."/>
            <person name="Jeske O."/>
            <person name="Meyerdierks A."/>
            <person name="Storesund J.E."/>
            <person name="Kallscheuer N."/>
            <person name="Luecker S."/>
            <person name="Lage O.M."/>
            <person name="Pohl T."/>
            <person name="Merkel B.J."/>
            <person name="Hornburger P."/>
            <person name="Mueller R.-W."/>
            <person name="Bruemmer F."/>
            <person name="Labrenz M."/>
            <person name="Spormann A.M."/>
            <person name="Op den Camp H."/>
            <person name="Overmann J."/>
            <person name="Amann R."/>
            <person name="Jetten M.S.M."/>
            <person name="Mascher T."/>
            <person name="Medema M.H."/>
            <person name="Devos D.P."/>
            <person name="Kaster A.-K."/>
            <person name="Ovreas L."/>
            <person name="Rohde M."/>
            <person name="Galperin M.Y."/>
            <person name="Jogler C."/>
        </authorList>
    </citation>
    <scope>NUCLEOTIDE SEQUENCE [LARGE SCALE GENOMIC DNA]</scope>
    <source>
        <strain evidence="8 9">Mal4</strain>
    </source>
</reference>
<dbReference type="PANTHER" id="PTHR43289">
    <property type="entry name" value="MITOGEN-ACTIVATED PROTEIN KINASE KINASE KINASE 20-RELATED"/>
    <property type="match status" value="1"/>
</dbReference>
<dbReference type="PANTHER" id="PTHR43289:SF6">
    <property type="entry name" value="SERINE_THREONINE-PROTEIN KINASE NEKL-3"/>
    <property type="match status" value="1"/>
</dbReference>
<evidence type="ECO:0000256" key="4">
    <source>
        <dbReference type="ARBA" id="ARBA00022840"/>
    </source>
</evidence>
<keyword evidence="4 5" id="KW-0067">ATP-binding</keyword>
<gene>
    <name evidence="8" type="primary">pknB_2</name>
    <name evidence="8" type="ORF">Mal4_02350</name>
</gene>
<keyword evidence="1 8" id="KW-0808">Transferase</keyword>
<evidence type="ECO:0000259" key="7">
    <source>
        <dbReference type="PROSITE" id="PS50011"/>
    </source>
</evidence>
<evidence type="ECO:0000256" key="5">
    <source>
        <dbReference type="PROSITE-ProRule" id="PRU10141"/>
    </source>
</evidence>
<keyword evidence="2 5" id="KW-0547">Nucleotide-binding</keyword>
<evidence type="ECO:0000313" key="8">
    <source>
        <dbReference type="EMBL" id="QDU35952.1"/>
    </source>
</evidence>
<protein>
    <submittedName>
        <fullName evidence="8">Serine/threonine-protein kinase PknB</fullName>
        <ecNumber evidence="8">2.7.11.1</ecNumber>
    </submittedName>
</protein>
<feature type="compositionally biased region" description="Basic and acidic residues" evidence="6">
    <location>
        <begin position="382"/>
        <end position="392"/>
    </location>
</feature>
<keyword evidence="9" id="KW-1185">Reference proteome</keyword>
<feature type="domain" description="Protein kinase" evidence="7">
    <location>
        <begin position="73"/>
        <end position="336"/>
    </location>
</feature>
<dbReference type="InterPro" id="IPR011009">
    <property type="entry name" value="Kinase-like_dom_sf"/>
</dbReference>
<dbReference type="SUPFAM" id="SSF51126">
    <property type="entry name" value="Pectin lyase-like"/>
    <property type="match status" value="1"/>
</dbReference>
<evidence type="ECO:0000256" key="1">
    <source>
        <dbReference type="ARBA" id="ARBA00022679"/>
    </source>
</evidence>
<evidence type="ECO:0000256" key="2">
    <source>
        <dbReference type="ARBA" id="ARBA00022741"/>
    </source>
</evidence>
<proteinExistence type="predicted"/>
<dbReference type="InterPro" id="IPR017441">
    <property type="entry name" value="Protein_kinase_ATP_BS"/>
</dbReference>
<dbReference type="InterPro" id="IPR011050">
    <property type="entry name" value="Pectin_lyase_fold/virulence"/>
</dbReference>
<accession>A0A517Z0E1</accession>
<dbReference type="SUPFAM" id="SSF56112">
    <property type="entry name" value="Protein kinase-like (PK-like)"/>
    <property type="match status" value="1"/>
</dbReference>
<dbReference type="InterPro" id="IPR000719">
    <property type="entry name" value="Prot_kinase_dom"/>
</dbReference>
<dbReference type="AlphaFoldDB" id="A0A517Z0E1"/>
<dbReference type="InterPro" id="IPR008271">
    <property type="entry name" value="Ser/Thr_kinase_AS"/>
</dbReference>
<evidence type="ECO:0000256" key="6">
    <source>
        <dbReference type="SAM" id="MobiDB-lite"/>
    </source>
</evidence>
<evidence type="ECO:0000256" key="3">
    <source>
        <dbReference type="ARBA" id="ARBA00022777"/>
    </source>
</evidence>
<feature type="region of interest" description="Disordered" evidence="6">
    <location>
        <begin position="451"/>
        <end position="585"/>
    </location>
</feature>
<sequence length="912" mass="98268">MSISLRRFTHRVIASGVLTSLEIQEFTASLPSEGRPVDGEQLARALVRARKLTAYQAQQIYRGNGKDLVRGNYIILDEIGQGGMGTVFKAEHRRMHRIVALKTLSSSISESAEARARFLREVRVAAQLDHPHIVAAFDADRAGDSYFLVMKYVEGEDLSSLVRRQGPLPNDKAVDCVRQAALGLQYAHDQGVIHRDVKPSNLLLDTTGTVRVLDLGLARFTSDDASQSDLTGSGAVMGTVDYMAPEQAQNTKLADTRSDIYSLGCTLFFLLTGRPVYDGETIVQKLLAHREAPLPSLLEVAGVSVEFDVAFRKMIAKAPDDRYQAMAELVCELPRLASPVTVMQPASPGTEDSRLEAFLEAIGTPSSPVRPHSVPPSPDDAGADRTASHNDAHVATSPGRRQVNSRPYALTFPSRTRGKAAFMVRAAAVVTLLAGLSLLGVRMLLFAPAAPHAPQTRKPPAPLNSSRSEGEVPDDAPGTGAALNSDKRPPAVPKLVTQPGADPLRSPPLSQPTAEDVSDQTTVESGSMNLAASTPQANPEEPSDASPAPPLNMPATEKAPPDNHPKEPDTPKTIQVGPGEGMRPNLRDALAEATGGDTIELCQNEPLTISARTHIWNRPGGLTLRAGEGFTPVLVAQSSSESAARIGIYSSGDETETLLVDGLTFVDLNERNREPLFVTNRAATFRNCQWILQQQAVLGDSSVRPVELHGCYIWRRYLGSQNVTLGTSGDLKLTNCLLVGDGYIASSAGTASVEATTFVATRNAFTVTGSTAIHSERNLFVGLEHVIGFWPLQDGDVAQAREWLSDYAGVDNVYFRCLRFAPQLAGSNPAGDFVAWQRFIGNRERNPLLGDPGFVRPDLVVSARQRPLPPGAFQLRPGGAARRRKAGCDVDRLRPLPRAIGQIVPEEDMPTQ</sequence>
<dbReference type="GO" id="GO:0004674">
    <property type="term" value="F:protein serine/threonine kinase activity"/>
    <property type="evidence" value="ECO:0007669"/>
    <property type="project" value="UniProtKB-EC"/>
</dbReference>
<dbReference type="EMBL" id="CP036275">
    <property type="protein sequence ID" value="QDU35952.1"/>
    <property type="molecule type" value="Genomic_DNA"/>
</dbReference>
<dbReference type="SMART" id="SM00220">
    <property type="entry name" value="S_TKc"/>
    <property type="match status" value="1"/>
</dbReference>
<dbReference type="EC" id="2.7.11.1" evidence="8"/>
<evidence type="ECO:0000313" key="9">
    <source>
        <dbReference type="Proteomes" id="UP000320496"/>
    </source>
</evidence>
<dbReference type="Pfam" id="PF00069">
    <property type="entry name" value="Pkinase"/>
    <property type="match status" value="1"/>
</dbReference>
<name>A0A517Z0E1_9PLAN</name>
<organism evidence="8 9">
    <name type="scientific">Maioricimonas rarisocia</name>
    <dbReference type="NCBI Taxonomy" id="2528026"/>
    <lineage>
        <taxon>Bacteria</taxon>
        <taxon>Pseudomonadati</taxon>
        <taxon>Planctomycetota</taxon>
        <taxon>Planctomycetia</taxon>
        <taxon>Planctomycetales</taxon>
        <taxon>Planctomycetaceae</taxon>
        <taxon>Maioricimonas</taxon>
    </lineage>
</organism>
<dbReference type="PROSITE" id="PS00108">
    <property type="entry name" value="PROTEIN_KINASE_ST"/>
    <property type="match status" value="1"/>
</dbReference>
<dbReference type="Gene3D" id="3.30.200.20">
    <property type="entry name" value="Phosphorylase Kinase, domain 1"/>
    <property type="match status" value="1"/>
</dbReference>
<dbReference type="Proteomes" id="UP000320496">
    <property type="component" value="Chromosome"/>
</dbReference>
<dbReference type="Gene3D" id="1.10.510.10">
    <property type="entry name" value="Transferase(Phosphotransferase) domain 1"/>
    <property type="match status" value="1"/>
</dbReference>
<keyword evidence="3 8" id="KW-0418">Kinase</keyword>
<dbReference type="KEGG" id="mri:Mal4_02350"/>
<dbReference type="CDD" id="cd14014">
    <property type="entry name" value="STKc_PknB_like"/>
    <property type="match status" value="1"/>
</dbReference>
<dbReference type="PROSITE" id="PS00107">
    <property type="entry name" value="PROTEIN_KINASE_ATP"/>
    <property type="match status" value="1"/>
</dbReference>
<feature type="compositionally biased region" description="Polar residues" evidence="6">
    <location>
        <begin position="519"/>
        <end position="537"/>
    </location>
</feature>
<dbReference type="GO" id="GO:0005524">
    <property type="term" value="F:ATP binding"/>
    <property type="evidence" value="ECO:0007669"/>
    <property type="project" value="UniProtKB-UniRule"/>
</dbReference>
<dbReference type="PROSITE" id="PS50011">
    <property type="entry name" value="PROTEIN_KINASE_DOM"/>
    <property type="match status" value="1"/>
</dbReference>